<dbReference type="EMBL" id="OV121138">
    <property type="protein sequence ID" value="CAH0560853.1"/>
    <property type="molecule type" value="Genomic_DNA"/>
</dbReference>
<dbReference type="PROSITE" id="PS50137">
    <property type="entry name" value="DS_RBD"/>
    <property type="match status" value="2"/>
</dbReference>
<evidence type="ECO:0000256" key="1">
    <source>
        <dbReference type="ARBA" id="ARBA00022884"/>
    </source>
</evidence>
<dbReference type="Pfam" id="PF00035">
    <property type="entry name" value="dsrm"/>
    <property type="match status" value="1"/>
</dbReference>
<accession>A0A9P0BBQ5</accession>
<dbReference type="PANTHER" id="PTHR46205:SF3">
    <property type="entry name" value="LOQUACIOUS, ISOFORM B"/>
    <property type="match status" value="1"/>
</dbReference>
<dbReference type="GO" id="GO:0035197">
    <property type="term" value="F:siRNA binding"/>
    <property type="evidence" value="ECO:0007669"/>
    <property type="project" value="TreeGrafter"/>
</dbReference>
<dbReference type="GO" id="GO:0003725">
    <property type="term" value="F:double-stranded RNA binding"/>
    <property type="evidence" value="ECO:0007669"/>
    <property type="project" value="TreeGrafter"/>
</dbReference>
<dbReference type="SMART" id="SM00358">
    <property type="entry name" value="DSRM"/>
    <property type="match status" value="2"/>
</dbReference>
<protein>
    <recommendedName>
        <fullName evidence="3">DRBM domain-containing protein</fullName>
    </recommendedName>
</protein>
<dbReference type="Proteomes" id="UP001154078">
    <property type="component" value="Chromosome 7"/>
</dbReference>
<keyword evidence="1 2" id="KW-0694">RNA-binding</keyword>
<dbReference type="GO" id="GO:0005737">
    <property type="term" value="C:cytoplasm"/>
    <property type="evidence" value="ECO:0007669"/>
    <property type="project" value="TreeGrafter"/>
</dbReference>
<gene>
    <name evidence="4" type="ORF">MELIAE_LOCUS10535</name>
</gene>
<dbReference type="AlphaFoldDB" id="A0A9P0BBQ5"/>
<evidence type="ECO:0000259" key="3">
    <source>
        <dbReference type="PROSITE" id="PS50137"/>
    </source>
</evidence>
<dbReference type="GO" id="GO:0070920">
    <property type="term" value="P:regulation of regulatory ncRNA processing"/>
    <property type="evidence" value="ECO:0007669"/>
    <property type="project" value="TreeGrafter"/>
</dbReference>
<name>A0A9P0BBQ5_BRAAE</name>
<dbReference type="Gene3D" id="3.30.160.20">
    <property type="match status" value="2"/>
</dbReference>
<feature type="domain" description="DRBM" evidence="3">
    <location>
        <begin position="5"/>
        <end position="73"/>
    </location>
</feature>
<dbReference type="GO" id="GO:0030422">
    <property type="term" value="P:siRNA processing"/>
    <property type="evidence" value="ECO:0007669"/>
    <property type="project" value="TreeGrafter"/>
</dbReference>
<dbReference type="GO" id="GO:0016442">
    <property type="term" value="C:RISC complex"/>
    <property type="evidence" value="ECO:0007669"/>
    <property type="project" value="TreeGrafter"/>
</dbReference>
<organism evidence="4 5">
    <name type="scientific">Brassicogethes aeneus</name>
    <name type="common">Rape pollen beetle</name>
    <name type="synonym">Meligethes aeneus</name>
    <dbReference type="NCBI Taxonomy" id="1431903"/>
    <lineage>
        <taxon>Eukaryota</taxon>
        <taxon>Metazoa</taxon>
        <taxon>Ecdysozoa</taxon>
        <taxon>Arthropoda</taxon>
        <taxon>Hexapoda</taxon>
        <taxon>Insecta</taxon>
        <taxon>Pterygota</taxon>
        <taxon>Neoptera</taxon>
        <taxon>Endopterygota</taxon>
        <taxon>Coleoptera</taxon>
        <taxon>Polyphaga</taxon>
        <taxon>Cucujiformia</taxon>
        <taxon>Nitidulidae</taxon>
        <taxon>Meligethinae</taxon>
        <taxon>Brassicogethes</taxon>
    </lineage>
</organism>
<feature type="domain" description="DRBM" evidence="3">
    <location>
        <begin position="93"/>
        <end position="157"/>
    </location>
</feature>
<evidence type="ECO:0000313" key="5">
    <source>
        <dbReference type="Proteomes" id="UP001154078"/>
    </source>
</evidence>
<evidence type="ECO:0000256" key="2">
    <source>
        <dbReference type="PROSITE-ProRule" id="PRU00266"/>
    </source>
</evidence>
<proteinExistence type="predicted"/>
<keyword evidence="5" id="KW-1185">Reference proteome</keyword>
<dbReference type="InterPro" id="IPR051247">
    <property type="entry name" value="RLC_Component"/>
</dbReference>
<dbReference type="OrthoDB" id="6780167at2759"/>
<dbReference type="CDD" id="cd10845">
    <property type="entry name" value="DSRM_RNAse_III_family"/>
    <property type="match status" value="1"/>
</dbReference>
<dbReference type="GO" id="GO:0005634">
    <property type="term" value="C:nucleus"/>
    <property type="evidence" value="ECO:0007669"/>
    <property type="project" value="TreeGrafter"/>
</dbReference>
<dbReference type="InterPro" id="IPR014720">
    <property type="entry name" value="dsRBD_dom"/>
</dbReference>
<sequence length="284" mass="32200">MSSVSYVNILQEYYASKQASLPRYESFEVGTIYAPSFMCKVSCGENIYADAVASTKKEAKQRAAEKALHILEMSEPVIKLTQLQAVGPNANDNYIGKLNEYASKQRQLQPVYSDGALWDGKFTTFCKFMDKTTKGYGSTKKVSKQHSAQLMYEQVVNIIDIPIKKVILNENENTEIIRAFKKLTFHERENPKFTEDILIPELIPLTNSSNENMTNSELQRELSKRGFKFDITCYQPNPKVYKLQGSNGLTLFSAQDTKEKATNDLLTMSLKMIKIGYGNDLITF</sequence>
<reference evidence="4" key="1">
    <citation type="submission" date="2021-12" db="EMBL/GenBank/DDBJ databases">
        <authorList>
            <person name="King R."/>
        </authorList>
    </citation>
    <scope>NUCLEOTIDE SEQUENCE</scope>
</reference>
<dbReference type="SUPFAM" id="SSF54768">
    <property type="entry name" value="dsRNA-binding domain-like"/>
    <property type="match status" value="2"/>
</dbReference>
<dbReference type="PANTHER" id="PTHR46205">
    <property type="entry name" value="LOQUACIOUS, ISOFORM B"/>
    <property type="match status" value="1"/>
</dbReference>
<dbReference type="GO" id="GO:0070578">
    <property type="term" value="C:RISC-loading complex"/>
    <property type="evidence" value="ECO:0007669"/>
    <property type="project" value="TreeGrafter"/>
</dbReference>
<evidence type="ECO:0000313" key="4">
    <source>
        <dbReference type="EMBL" id="CAH0560853.1"/>
    </source>
</evidence>